<evidence type="ECO:0000256" key="3">
    <source>
        <dbReference type="RuleBase" id="RU004475"/>
    </source>
</evidence>
<evidence type="ECO:0000313" key="5">
    <source>
        <dbReference type="Ensembl" id="ENSEBUP00000018456.1"/>
    </source>
</evidence>
<dbReference type="PANTHER" id="PTHR43245:SF51">
    <property type="entry name" value="SHORT CHAIN DEHYDROGENASE_REDUCTASE FAMILY 42E, MEMBER 2"/>
    <property type="match status" value="1"/>
</dbReference>
<evidence type="ECO:0000313" key="6">
    <source>
        <dbReference type="Proteomes" id="UP000694388"/>
    </source>
</evidence>
<dbReference type="InterPro" id="IPR050177">
    <property type="entry name" value="Lipid_A_modif_metabolic_enz"/>
</dbReference>
<dbReference type="Ensembl" id="ENSEBUT00000019032.1">
    <property type="protein sequence ID" value="ENSEBUP00000018456.1"/>
    <property type="gene ID" value="ENSEBUG00000011520.1"/>
</dbReference>
<protein>
    <submittedName>
        <fullName evidence="5">Hydroxy-delta-5-steroid dehydrogenase, 3 beta- and steroid delta-isomerase 1</fullName>
    </submittedName>
</protein>
<dbReference type="Proteomes" id="UP000694388">
    <property type="component" value="Unplaced"/>
</dbReference>
<dbReference type="Pfam" id="PF01073">
    <property type="entry name" value="3Beta_HSD"/>
    <property type="match status" value="1"/>
</dbReference>
<dbReference type="OMA" id="GGKFYFV"/>
<evidence type="ECO:0000259" key="4">
    <source>
        <dbReference type="Pfam" id="PF01073"/>
    </source>
</evidence>
<keyword evidence="2 3" id="KW-0560">Oxidoreductase</keyword>
<keyword evidence="6" id="KW-1185">Reference proteome</keyword>
<accession>A0A8C4QQS9</accession>
<dbReference type="GeneTree" id="ENSGT00940000155444"/>
<evidence type="ECO:0000256" key="2">
    <source>
        <dbReference type="ARBA" id="ARBA00023002"/>
    </source>
</evidence>
<comment type="similarity">
    <text evidence="1 3">Belongs to the 3-beta-HSD family.</text>
</comment>
<dbReference type="InterPro" id="IPR002225">
    <property type="entry name" value="3Beta_OHSteriod_DH/Estase"/>
</dbReference>
<dbReference type="GO" id="GO:0016616">
    <property type="term" value="F:oxidoreductase activity, acting on the CH-OH group of donors, NAD or NADP as acceptor"/>
    <property type="evidence" value="ECO:0007669"/>
    <property type="project" value="InterPro"/>
</dbReference>
<name>A0A8C4QQS9_EPTBU</name>
<feature type="domain" description="3-beta hydroxysteroid dehydrogenase/isomerase" evidence="4">
    <location>
        <begin position="13"/>
        <end position="287"/>
    </location>
</feature>
<dbReference type="PANTHER" id="PTHR43245">
    <property type="entry name" value="BIFUNCTIONAL POLYMYXIN RESISTANCE PROTEIN ARNA"/>
    <property type="match status" value="1"/>
</dbReference>
<reference evidence="5" key="2">
    <citation type="submission" date="2025-09" db="UniProtKB">
        <authorList>
            <consortium name="Ensembl"/>
        </authorList>
    </citation>
    <scope>IDENTIFICATION</scope>
</reference>
<dbReference type="InterPro" id="IPR036291">
    <property type="entry name" value="NAD(P)-bd_dom_sf"/>
</dbReference>
<reference evidence="5" key="1">
    <citation type="submission" date="2025-08" db="UniProtKB">
        <authorList>
            <consortium name="Ensembl"/>
        </authorList>
    </citation>
    <scope>IDENTIFICATION</scope>
</reference>
<proteinExistence type="inferred from homology"/>
<dbReference type="AlphaFoldDB" id="A0A8C4QQS9"/>
<dbReference type="SUPFAM" id="SSF51735">
    <property type="entry name" value="NAD(P)-binding Rossmann-fold domains"/>
    <property type="match status" value="1"/>
</dbReference>
<dbReference type="GO" id="GO:0006694">
    <property type="term" value="P:steroid biosynthetic process"/>
    <property type="evidence" value="ECO:0007669"/>
    <property type="project" value="InterPro"/>
</dbReference>
<dbReference type="FunFam" id="3.40.50.720:FF:000495">
    <property type="entry name" value="3 hydroxysteroid dehydrogenase, putative"/>
    <property type="match status" value="1"/>
</dbReference>
<dbReference type="Gene3D" id="3.40.50.720">
    <property type="entry name" value="NAD(P)-binding Rossmann-like Domain"/>
    <property type="match status" value="1"/>
</dbReference>
<organism evidence="5 6">
    <name type="scientific">Eptatretus burgeri</name>
    <name type="common">Inshore hagfish</name>
    <dbReference type="NCBI Taxonomy" id="7764"/>
    <lineage>
        <taxon>Eukaryota</taxon>
        <taxon>Metazoa</taxon>
        <taxon>Chordata</taxon>
        <taxon>Craniata</taxon>
        <taxon>Vertebrata</taxon>
        <taxon>Cyclostomata</taxon>
        <taxon>Myxini</taxon>
        <taxon>Myxiniformes</taxon>
        <taxon>Myxinidae</taxon>
        <taxon>Eptatretinae</taxon>
        <taxon>Eptatretus</taxon>
    </lineage>
</organism>
<sequence length="364" mass="40980">CMFSELLQPLSVLVTGGLGFLGARIVRELLLLRPSDGKGHVVRLVRWCRVDLCQGDVRDPASVHDACRGMDAVIHCAALIDVWGQESDEKIYSINVEGSILNLSKAVGARVFVFTSSVEVTGPNSRGDPIYDGDEETQYDPDLKFPYSRSKAEAEKLVLAANGCPLSPRPGFRQHELAALVLRPMYIYGEDSRFLLYHMKKAVANKNMIIRSSLPSANVNPIYVGNAAYAHTLVTVRTLQAGQRAPAELGGRFYYVSDDTPPSSYTDINYLLLAPLGFGVTSHLPLPYWLLYLYAAWLELCALVLRPFFRYVPPLNRQLLVMLNTHFTFRYKRVHEAFGYKPRFSWEEARARTTAWLDKQLMSR</sequence>
<evidence type="ECO:0000256" key="1">
    <source>
        <dbReference type="ARBA" id="ARBA00009219"/>
    </source>
</evidence>